<reference evidence="1" key="2">
    <citation type="submission" date="2025-09" db="UniProtKB">
        <authorList>
            <consortium name="EnsemblPlants"/>
        </authorList>
    </citation>
    <scope>IDENTIFICATION</scope>
</reference>
<dbReference type="Proteomes" id="UP001732700">
    <property type="component" value="Chromosome 3D"/>
</dbReference>
<name>A0ACD5VXR7_AVESA</name>
<evidence type="ECO:0000313" key="2">
    <source>
        <dbReference type="Proteomes" id="UP001732700"/>
    </source>
</evidence>
<evidence type="ECO:0000313" key="1">
    <source>
        <dbReference type="EnsemblPlants" id="AVESA.00010b.r2.3DG0524210.1.CDS"/>
    </source>
</evidence>
<proteinExistence type="predicted"/>
<protein>
    <submittedName>
        <fullName evidence="1">Uncharacterized protein</fullName>
    </submittedName>
</protein>
<accession>A0ACD5VXR7</accession>
<keyword evidence="2" id="KW-1185">Reference proteome</keyword>
<sequence length="373" mass="43645">MKRFANGSVKLDISFSETLGGTVGMNNRSFKDDVVVIMKRKLPLIGVRRWSDIHPSVHGLIVADMIDRWNLEDTPGMEEKVLKIAMERYRGWQATLSSTYKAYKTDEARLANVPEDLQLEEWEWMIDYFGNDAKFQERSQKNSDNRKKQKTKHRVGSKSYSQLSFEKRDVETGEEPDCIALWELTHTKNGTWSNKESQDVYDKAREATTYKDTLLCKSSQPRGYGYMAKPKTGSERFRMQIEEQARATAKTQQQNSELSQQVNGLQDQLEVERADMQERLNLERAEREQLEERLHLERAERERLLEEERRSRLEFEKAMMTKFNQQMAKLSQQMRSQQQKVIIVICLPPLIQTFKTLFYKAPVLVGIQEQGQL</sequence>
<organism evidence="1 2">
    <name type="scientific">Avena sativa</name>
    <name type="common">Oat</name>
    <dbReference type="NCBI Taxonomy" id="4498"/>
    <lineage>
        <taxon>Eukaryota</taxon>
        <taxon>Viridiplantae</taxon>
        <taxon>Streptophyta</taxon>
        <taxon>Embryophyta</taxon>
        <taxon>Tracheophyta</taxon>
        <taxon>Spermatophyta</taxon>
        <taxon>Magnoliopsida</taxon>
        <taxon>Liliopsida</taxon>
        <taxon>Poales</taxon>
        <taxon>Poaceae</taxon>
        <taxon>BOP clade</taxon>
        <taxon>Pooideae</taxon>
        <taxon>Poodae</taxon>
        <taxon>Poeae</taxon>
        <taxon>Poeae Chloroplast Group 1 (Aveneae type)</taxon>
        <taxon>Aveninae</taxon>
        <taxon>Avena</taxon>
    </lineage>
</organism>
<reference evidence="1" key="1">
    <citation type="submission" date="2021-05" db="EMBL/GenBank/DDBJ databases">
        <authorList>
            <person name="Scholz U."/>
            <person name="Mascher M."/>
            <person name="Fiebig A."/>
        </authorList>
    </citation>
    <scope>NUCLEOTIDE SEQUENCE [LARGE SCALE GENOMIC DNA]</scope>
</reference>
<dbReference type="EnsemblPlants" id="AVESA.00010b.r2.3DG0524210.1">
    <property type="protein sequence ID" value="AVESA.00010b.r2.3DG0524210.1.CDS"/>
    <property type="gene ID" value="AVESA.00010b.r2.3DG0524210"/>
</dbReference>